<evidence type="ECO:0000313" key="1">
    <source>
        <dbReference type="EMBL" id="CAH6719860.1"/>
    </source>
</evidence>
<sequence>MSSEETEELPDFDSWSIFQGSLSLENKGSVARDHMASERTFLAWLRTSLSFITIGIGITQLFKLSNKTKVKINDSILQLSGNSLIRGEVDDHEIIGKALGAIFILIGIITLLFGFVRFFKVQHLLTVGYYPATRSSLGKVHGSLARAGKVKSQTPKVDKQEKPKKPKGRAYKRLLYTRRFVNVTLTNGKRKMNSNSA</sequence>
<comment type="caution">
    <text evidence="1">The sequence shown here is derived from an EMBL/GenBank/DDBJ whole genome shotgun (WGS) entry which is preliminary data.</text>
</comment>
<reference evidence="1" key="1">
    <citation type="submission" date="2022-06" db="EMBL/GenBank/DDBJ databases">
        <authorList>
            <person name="Legras J.-L."/>
            <person name="Devillers H."/>
            <person name="Grondin C."/>
        </authorList>
    </citation>
    <scope>NUCLEOTIDE SEQUENCE</scope>
    <source>
        <strain evidence="1">CLIB 1444</strain>
    </source>
</reference>
<keyword evidence="2" id="KW-1185">Reference proteome</keyword>
<accession>A0ACA9Y4I2</accession>
<organism evidence="1 2">
    <name type="scientific">[Candida] jaroonii</name>
    <dbReference type="NCBI Taxonomy" id="467808"/>
    <lineage>
        <taxon>Eukaryota</taxon>
        <taxon>Fungi</taxon>
        <taxon>Dikarya</taxon>
        <taxon>Ascomycota</taxon>
        <taxon>Saccharomycotina</taxon>
        <taxon>Pichiomycetes</taxon>
        <taxon>Debaryomycetaceae</taxon>
        <taxon>Yamadazyma</taxon>
    </lineage>
</organism>
<dbReference type="Proteomes" id="UP001152531">
    <property type="component" value="Unassembled WGS sequence"/>
</dbReference>
<proteinExistence type="predicted"/>
<protein>
    <submittedName>
        <fullName evidence="1">Uncharacterized protein</fullName>
    </submittedName>
</protein>
<gene>
    <name evidence="1" type="ORF">CLIB1444_02S18184</name>
</gene>
<name>A0ACA9Y4I2_9ASCO</name>
<dbReference type="EMBL" id="CALSDN010000002">
    <property type="protein sequence ID" value="CAH6719860.1"/>
    <property type="molecule type" value="Genomic_DNA"/>
</dbReference>
<evidence type="ECO:0000313" key="2">
    <source>
        <dbReference type="Proteomes" id="UP001152531"/>
    </source>
</evidence>